<gene>
    <name evidence="1" type="ORF">Cha6605_3646</name>
</gene>
<dbReference type="Proteomes" id="UP000010366">
    <property type="component" value="Chromosome"/>
</dbReference>
<protein>
    <submittedName>
        <fullName evidence="1">Uncharacterized protein</fullName>
    </submittedName>
</protein>
<proteinExistence type="predicted"/>
<organism evidence="1 2">
    <name type="scientific">Chamaesiphon minutus (strain ATCC 27169 / PCC 6605)</name>
    <dbReference type="NCBI Taxonomy" id="1173020"/>
    <lineage>
        <taxon>Bacteria</taxon>
        <taxon>Bacillati</taxon>
        <taxon>Cyanobacteriota</taxon>
        <taxon>Cyanophyceae</taxon>
        <taxon>Gomontiellales</taxon>
        <taxon>Chamaesiphonaceae</taxon>
        <taxon>Chamaesiphon</taxon>
    </lineage>
</organism>
<keyword evidence="2" id="KW-1185">Reference proteome</keyword>
<dbReference type="EMBL" id="CP003600">
    <property type="protein sequence ID" value="AFY94628.1"/>
    <property type="molecule type" value="Genomic_DNA"/>
</dbReference>
<dbReference type="HOGENOM" id="CLU_2877591_0_0_3"/>
<dbReference type="STRING" id="1173020.Cha6605_3646"/>
<sequence>MAKVYLQKSNLAELESLRTSFNSNLNLQTFNSDLKADLQLEFEAWLNDWTTKAYREGVTAATI</sequence>
<dbReference type="AlphaFoldDB" id="K9UIY8"/>
<evidence type="ECO:0000313" key="1">
    <source>
        <dbReference type="EMBL" id="AFY94628.1"/>
    </source>
</evidence>
<accession>K9UIY8</accession>
<dbReference type="KEGG" id="cmp:Cha6605_3646"/>
<name>K9UIY8_CHAP6</name>
<reference evidence="1 2" key="1">
    <citation type="submission" date="2012-05" db="EMBL/GenBank/DDBJ databases">
        <title>Finished chromosome of genome of Chamaesiphon sp. PCC 6605.</title>
        <authorList>
            <consortium name="US DOE Joint Genome Institute"/>
            <person name="Gugger M."/>
            <person name="Coursin T."/>
            <person name="Rippka R."/>
            <person name="Tandeau De Marsac N."/>
            <person name="Huntemann M."/>
            <person name="Wei C.-L."/>
            <person name="Han J."/>
            <person name="Detter J.C."/>
            <person name="Han C."/>
            <person name="Tapia R."/>
            <person name="Chen A."/>
            <person name="Kyrpides N."/>
            <person name="Mavromatis K."/>
            <person name="Markowitz V."/>
            <person name="Szeto E."/>
            <person name="Ivanova N."/>
            <person name="Pagani I."/>
            <person name="Pati A."/>
            <person name="Goodwin L."/>
            <person name="Nordberg H.P."/>
            <person name="Cantor M.N."/>
            <person name="Hua S.X."/>
            <person name="Woyke T."/>
            <person name="Kerfeld C.A."/>
        </authorList>
    </citation>
    <scope>NUCLEOTIDE SEQUENCE [LARGE SCALE GENOMIC DNA]</scope>
    <source>
        <strain evidence="2">ATCC 27169 / PCC 6605</strain>
    </source>
</reference>
<dbReference type="RefSeq" id="WP_015160753.1">
    <property type="nucleotide sequence ID" value="NC_019697.1"/>
</dbReference>
<evidence type="ECO:0000313" key="2">
    <source>
        <dbReference type="Proteomes" id="UP000010366"/>
    </source>
</evidence>